<dbReference type="CDD" id="cd07302">
    <property type="entry name" value="CHD"/>
    <property type="match status" value="1"/>
</dbReference>
<dbReference type="SMART" id="SM00044">
    <property type="entry name" value="CYCc"/>
    <property type="match status" value="1"/>
</dbReference>
<evidence type="ECO:0000313" key="2">
    <source>
        <dbReference type="EMBL" id="PWF27782.1"/>
    </source>
</evidence>
<evidence type="ECO:0000313" key="3">
    <source>
        <dbReference type="Proteomes" id="UP000245283"/>
    </source>
</evidence>
<name>A0A2V1KAI4_9ACTO</name>
<dbReference type="InterPro" id="IPR001054">
    <property type="entry name" value="A/G_cyclase"/>
</dbReference>
<dbReference type="PROSITE" id="PS50125">
    <property type="entry name" value="GUANYLATE_CYCLASE_2"/>
    <property type="match status" value="1"/>
</dbReference>
<dbReference type="InterPro" id="IPR029787">
    <property type="entry name" value="Nucleotide_cyclase"/>
</dbReference>
<dbReference type="AlphaFoldDB" id="A0A2V1KAI4"/>
<reference evidence="3" key="1">
    <citation type="submission" date="2018-05" db="EMBL/GenBank/DDBJ databases">
        <authorList>
            <person name="Li Y."/>
        </authorList>
    </citation>
    <scope>NUCLEOTIDE SEQUENCE [LARGE SCALE GENOMIC DNA]</scope>
    <source>
        <strain evidence="3">sk1b4</strain>
    </source>
</reference>
<comment type="caution">
    <text evidence="2">The sequence shown here is derived from an EMBL/GenBank/DDBJ whole genome shotgun (WGS) entry which is preliminary data.</text>
</comment>
<protein>
    <submittedName>
        <fullName evidence="2">Adenylate/guanylate cyclase domain-containing protein</fullName>
    </submittedName>
</protein>
<keyword evidence="3" id="KW-1185">Reference proteome</keyword>
<dbReference type="OrthoDB" id="310836at2"/>
<dbReference type="GO" id="GO:0004016">
    <property type="term" value="F:adenylate cyclase activity"/>
    <property type="evidence" value="ECO:0007669"/>
    <property type="project" value="UniProtKB-ARBA"/>
</dbReference>
<gene>
    <name evidence="2" type="ORF">DD236_03210</name>
</gene>
<dbReference type="GO" id="GO:0009190">
    <property type="term" value="P:cyclic nucleotide biosynthetic process"/>
    <property type="evidence" value="ECO:0007669"/>
    <property type="project" value="InterPro"/>
</dbReference>
<organism evidence="2 3">
    <name type="scientific">Ancrocorticia populi</name>
    <dbReference type="NCBI Taxonomy" id="2175228"/>
    <lineage>
        <taxon>Bacteria</taxon>
        <taxon>Bacillati</taxon>
        <taxon>Actinomycetota</taxon>
        <taxon>Actinomycetes</taxon>
        <taxon>Actinomycetales</taxon>
        <taxon>Actinomycetaceae</taxon>
        <taxon>Ancrocorticia</taxon>
    </lineage>
</organism>
<feature type="domain" description="Guanylate cyclase" evidence="1">
    <location>
        <begin position="173"/>
        <end position="282"/>
    </location>
</feature>
<dbReference type="EMBL" id="QETB01000001">
    <property type="protein sequence ID" value="PWF27782.1"/>
    <property type="molecule type" value="Genomic_DNA"/>
</dbReference>
<dbReference type="SUPFAM" id="SSF55073">
    <property type="entry name" value="Nucleotide cyclase"/>
    <property type="match status" value="1"/>
</dbReference>
<evidence type="ECO:0000259" key="1">
    <source>
        <dbReference type="PROSITE" id="PS50125"/>
    </source>
</evidence>
<dbReference type="Gene3D" id="3.30.70.1230">
    <property type="entry name" value="Nucleotide cyclase"/>
    <property type="match status" value="1"/>
</dbReference>
<dbReference type="GO" id="GO:0035556">
    <property type="term" value="P:intracellular signal transduction"/>
    <property type="evidence" value="ECO:0007669"/>
    <property type="project" value="InterPro"/>
</dbReference>
<accession>A0A2V1KAI4</accession>
<proteinExistence type="predicted"/>
<sequence>MPPSTVERYVGRLLGGSERYTLVEAASKAGMDEDTARRYWLSMGFPTIADEVTDRVFTDDDVAAMTRHQVILNQGLISADSLNSLIRAESHMSDRLVLWQHESLVEHAERTLGLDPISARYWVLDHFEDFHPYLQEQMQYSWRRHLASLLRRSEAEVTEMDKRRDSGDQLQRAVGFVDMVAFTNRSNEIGSAELVELIELFEHTCRDVISANGARVVKTIGDAFLFIADDLVTGADTATEIVERLRGQRGMLPVRASMVWGGVVSRFGDVFGPTVNLASRLVDISASGSVLTDKRTAEILRQLKLGRYTLVPAGSPDLKGLGKIEAVELRRMPSG</sequence>
<dbReference type="Proteomes" id="UP000245283">
    <property type="component" value="Unassembled WGS sequence"/>
</dbReference>